<proteinExistence type="inferred from homology"/>
<dbReference type="EMBL" id="KV745110">
    <property type="protein sequence ID" value="OCK77656.1"/>
    <property type="molecule type" value="Genomic_DNA"/>
</dbReference>
<dbReference type="InterPro" id="IPR001547">
    <property type="entry name" value="Glyco_hydro_5"/>
</dbReference>
<dbReference type="PANTHER" id="PTHR31297:SF1">
    <property type="entry name" value="GLUCAN 1,3-BETA-GLUCOSIDASE I_II-RELATED"/>
    <property type="match status" value="1"/>
</dbReference>
<evidence type="ECO:0000256" key="9">
    <source>
        <dbReference type="ARBA" id="ARBA00038929"/>
    </source>
</evidence>
<dbReference type="GO" id="GO:0071555">
    <property type="term" value="P:cell wall organization"/>
    <property type="evidence" value="ECO:0007669"/>
    <property type="project" value="UniProtKB-KW"/>
</dbReference>
<comment type="subcellular location">
    <subcellularLocation>
        <location evidence="1">Secreted</location>
    </subcellularLocation>
</comment>
<evidence type="ECO:0000259" key="11">
    <source>
        <dbReference type="Pfam" id="PF00150"/>
    </source>
</evidence>
<evidence type="ECO:0000256" key="8">
    <source>
        <dbReference type="ARBA" id="ARBA00036824"/>
    </source>
</evidence>
<dbReference type="AlphaFoldDB" id="A0A8E2E5A0"/>
<evidence type="ECO:0000313" key="12">
    <source>
        <dbReference type="EMBL" id="OCK77656.1"/>
    </source>
</evidence>
<reference evidence="12 13" key="1">
    <citation type="journal article" date="2016" name="Nat. Commun.">
        <title>Ectomycorrhizal ecology is imprinted in the genome of the dominant symbiotic fungus Cenococcum geophilum.</title>
        <authorList>
            <consortium name="DOE Joint Genome Institute"/>
            <person name="Peter M."/>
            <person name="Kohler A."/>
            <person name="Ohm R.A."/>
            <person name="Kuo A."/>
            <person name="Krutzmann J."/>
            <person name="Morin E."/>
            <person name="Arend M."/>
            <person name="Barry K.W."/>
            <person name="Binder M."/>
            <person name="Choi C."/>
            <person name="Clum A."/>
            <person name="Copeland A."/>
            <person name="Grisel N."/>
            <person name="Haridas S."/>
            <person name="Kipfer T."/>
            <person name="LaButti K."/>
            <person name="Lindquist E."/>
            <person name="Lipzen A."/>
            <person name="Maire R."/>
            <person name="Meier B."/>
            <person name="Mihaltcheva S."/>
            <person name="Molinier V."/>
            <person name="Murat C."/>
            <person name="Poggeler S."/>
            <person name="Quandt C.A."/>
            <person name="Sperisen C."/>
            <person name="Tritt A."/>
            <person name="Tisserant E."/>
            <person name="Crous P.W."/>
            <person name="Henrissat B."/>
            <person name="Nehls U."/>
            <person name="Egli S."/>
            <person name="Spatafora J.W."/>
            <person name="Grigoriev I.V."/>
            <person name="Martin F.M."/>
        </authorList>
    </citation>
    <scope>NUCLEOTIDE SEQUENCE [LARGE SCALE GENOMIC DNA]</scope>
    <source>
        <strain evidence="12 13">CBS 459.81</strain>
    </source>
</reference>
<evidence type="ECO:0000256" key="10">
    <source>
        <dbReference type="RuleBase" id="RU361153"/>
    </source>
</evidence>
<evidence type="ECO:0000256" key="5">
    <source>
        <dbReference type="ARBA" id="ARBA00022801"/>
    </source>
</evidence>
<sequence>MSWLVTRSNKSLNLVVHYYLEYSYFDILLYVNGLDIYEWEHRQSFSTPILRRYRYTGHHGNHVWWKLLHRCYGSSHPFLHVEPRRTDEIVSSCTTIFFPIPVALTIASTAVKRGDALKFDYNQKVRGVNLGGWFVLEPWITPSIFQQWANGNGVVDEWTFCQTLGPAEAYNRLSSHWNSWITQDDFNQVAAAGLNHVRIPIGYWSIIPVDGEPYVQGAYNILGQALDWAQAAGLKVMIDLHGAKGSQNGFDNSGRYGAINWQQGDSITHTKNVLNKIRDDYASHPAVAAIELLNEPMGPSLNMDGVRQFYMDGWGNLENSNVAVTFHDAFQGVTAWNNWGSGMWNLLLDTHHYEIFDQGSVSMSPETHISTACGFGSQMASTGKWTIAGEFTGGITDCAKWLNGLGKGARYDGTFPGSSYVGSCDGKYTGTVAGLSSADKYNIGRFIEAQLDAFEKASGWIFWTWKTESAPEWDMQDLLKNGLFPQPLTARQCKFSLIPSSFHAQNNSFVVLC</sequence>
<gene>
    <name evidence="12" type="ORF">K432DRAFT_303676</name>
</gene>
<dbReference type="Pfam" id="PF00150">
    <property type="entry name" value="Cellulase"/>
    <property type="match status" value="1"/>
</dbReference>
<organism evidence="12 13">
    <name type="scientific">Lepidopterella palustris CBS 459.81</name>
    <dbReference type="NCBI Taxonomy" id="1314670"/>
    <lineage>
        <taxon>Eukaryota</taxon>
        <taxon>Fungi</taxon>
        <taxon>Dikarya</taxon>
        <taxon>Ascomycota</taxon>
        <taxon>Pezizomycotina</taxon>
        <taxon>Dothideomycetes</taxon>
        <taxon>Pleosporomycetidae</taxon>
        <taxon>Mytilinidiales</taxon>
        <taxon>Argynnaceae</taxon>
        <taxon>Lepidopterella</taxon>
    </lineage>
</organism>
<comment type="catalytic activity">
    <reaction evidence="8">
        <text>Successive hydrolysis of beta-D-glucose units from the non-reducing ends of (1-&gt;3)-beta-D-glucans, releasing alpha-glucose.</text>
        <dbReference type="EC" id="3.2.1.58"/>
    </reaction>
</comment>
<evidence type="ECO:0000313" key="13">
    <source>
        <dbReference type="Proteomes" id="UP000250266"/>
    </source>
</evidence>
<feature type="domain" description="Glycoside hydrolase family 5" evidence="11">
    <location>
        <begin position="172"/>
        <end position="300"/>
    </location>
</feature>
<dbReference type="InterPro" id="IPR050386">
    <property type="entry name" value="Glycosyl_hydrolase_5"/>
</dbReference>
<keyword evidence="4" id="KW-0732">Signal</keyword>
<dbReference type="OrthoDB" id="62120at2759"/>
<dbReference type="GO" id="GO:0009986">
    <property type="term" value="C:cell surface"/>
    <property type="evidence" value="ECO:0007669"/>
    <property type="project" value="TreeGrafter"/>
</dbReference>
<dbReference type="EC" id="3.2.1.58" evidence="9"/>
<dbReference type="GO" id="GO:0009251">
    <property type="term" value="P:glucan catabolic process"/>
    <property type="evidence" value="ECO:0007669"/>
    <property type="project" value="TreeGrafter"/>
</dbReference>
<keyword evidence="13" id="KW-1185">Reference proteome</keyword>
<dbReference type="InterPro" id="IPR017853">
    <property type="entry name" value="GH"/>
</dbReference>
<dbReference type="GO" id="GO:0005576">
    <property type="term" value="C:extracellular region"/>
    <property type="evidence" value="ECO:0007669"/>
    <property type="project" value="UniProtKB-SubCell"/>
</dbReference>
<evidence type="ECO:0000256" key="2">
    <source>
        <dbReference type="ARBA" id="ARBA00005641"/>
    </source>
</evidence>
<accession>A0A8E2E5A0</accession>
<comment type="similarity">
    <text evidence="2 10">Belongs to the glycosyl hydrolase 5 (cellulase A) family.</text>
</comment>
<keyword evidence="6 10" id="KW-0326">Glycosidase</keyword>
<evidence type="ECO:0000256" key="7">
    <source>
        <dbReference type="ARBA" id="ARBA00023316"/>
    </source>
</evidence>
<dbReference type="Proteomes" id="UP000250266">
    <property type="component" value="Unassembled WGS sequence"/>
</dbReference>
<keyword evidence="5 10" id="KW-0378">Hydrolase</keyword>
<dbReference type="FunFam" id="3.20.20.80:FF:000033">
    <property type="entry name" value="Glucan 1,3-beta-glucosidase A"/>
    <property type="match status" value="1"/>
</dbReference>
<name>A0A8E2E5A0_9PEZI</name>
<dbReference type="PANTHER" id="PTHR31297">
    <property type="entry name" value="GLUCAN ENDO-1,6-BETA-GLUCOSIDASE B"/>
    <property type="match status" value="1"/>
</dbReference>
<evidence type="ECO:0000256" key="3">
    <source>
        <dbReference type="ARBA" id="ARBA00022525"/>
    </source>
</evidence>
<protein>
    <recommendedName>
        <fullName evidence="9">glucan 1,3-beta-glucosidase</fullName>
        <ecNumber evidence="9">3.2.1.58</ecNumber>
    </recommendedName>
</protein>
<dbReference type="SUPFAM" id="SSF51445">
    <property type="entry name" value="(Trans)glycosidases"/>
    <property type="match status" value="1"/>
</dbReference>
<dbReference type="Gene3D" id="3.20.20.80">
    <property type="entry name" value="Glycosidases"/>
    <property type="match status" value="1"/>
</dbReference>
<keyword evidence="7" id="KW-0961">Cell wall biogenesis/degradation</keyword>
<evidence type="ECO:0000256" key="1">
    <source>
        <dbReference type="ARBA" id="ARBA00004613"/>
    </source>
</evidence>
<keyword evidence="3" id="KW-0964">Secreted</keyword>
<evidence type="ECO:0000256" key="4">
    <source>
        <dbReference type="ARBA" id="ARBA00022729"/>
    </source>
</evidence>
<evidence type="ECO:0000256" key="6">
    <source>
        <dbReference type="ARBA" id="ARBA00023295"/>
    </source>
</evidence>
<dbReference type="GO" id="GO:0004338">
    <property type="term" value="F:glucan exo-1,3-beta-glucosidase activity"/>
    <property type="evidence" value="ECO:0007669"/>
    <property type="project" value="UniProtKB-EC"/>
</dbReference>